<dbReference type="AlphaFoldDB" id="A0A061J5G6"/>
<dbReference type="Proteomes" id="UP000031737">
    <property type="component" value="Unassembled WGS sequence"/>
</dbReference>
<reference evidence="1 2" key="1">
    <citation type="submission" date="2013-07" db="EMBL/GenBank/DDBJ databases">
        <authorList>
            <person name="Stoco P.H."/>
            <person name="Wagner G."/>
            <person name="Gerber A."/>
            <person name="Zaha A."/>
            <person name="Thompson C."/>
            <person name="Bartholomeu D.C."/>
            <person name="Luckemeyer D.D."/>
            <person name="Bahia D."/>
            <person name="Loreto E."/>
            <person name="Prestes E.B."/>
            <person name="Lima F.M."/>
            <person name="Rodrigues-Luiz G."/>
            <person name="Vallejo G.A."/>
            <person name="Filho J.F."/>
            <person name="Monteiro K.M."/>
            <person name="Tyler K.M."/>
            <person name="de Almeida L.G."/>
            <person name="Ortiz M.F."/>
            <person name="Siervo M.A."/>
            <person name="de Moraes M.H."/>
            <person name="Cunha O.L."/>
            <person name="Mendonca-Neto R."/>
            <person name="Silva R."/>
            <person name="Teixeira S.M."/>
            <person name="Murta S.M."/>
            <person name="Sincero T.C."/>
            <person name="Mendes T.A."/>
            <person name="Urmenyi T.P."/>
            <person name="Silva V.G."/>
            <person name="da Rocha W.D."/>
            <person name="Andersson B."/>
            <person name="Romanha A.J."/>
            <person name="Steindel M."/>
            <person name="de Vasconcelos A.T."/>
            <person name="Grisard E.C."/>
        </authorList>
    </citation>
    <scope>NUCLEOTIDE SEQUENCE [LARGE SCALE GENOMIC DNA]</scope>
    <source>
        <strain evidence="1 2">SC58</strain>
    </source>
</reference>
<gene>
    <name evidence="1" type="ORF">TRSC58_02722</name>
</gene>
<name>A0A061J5G6_TRYRA</name>
<evidence type="ECO:0000313" key="1">
    <source>
        <dbReference type="EMBL" id="ESL09555.1"/>
    </source>
</evidence>
<protein>
    <submittedName>
        <fullName evidence="1">Uncharacterized protein</fullName>
    </submittedName>
</protein>
<sequence>MSVWRRWHVDVVPEWRYAVCPYLIRFAHGWPREAPHAKKSPTKIFPSYWANVAVLSDRERDFFVQCVEYIRYGVDMHPTQSVVCAMNRLADVAVGGERASPNRAVEAATELICDVVLMPDGRPCMGWFLDEFEFCHYAAVISAMEERWHASSGSLWALKERGITAQLNLMTEWNRQESLFSEAEKWTTERMQSYIFRHVRFAEKNVSCMERSVDRTHRLSLSLLSSTKNVNRELFLPSISSCVTSLGERCGNSAMYPTLCRSFGCVLALQPPEFMEFRSHAETFGVALCSIRSDDAICQAYQQLVQDALDVVVHGRVPSPPAPSMSTALTNAVRNLLNDLTEVDKTWVWFPRVVALCLVAPTPHARDEGIRAAVLALPGMENYLDAYEAALLQQHVSFDRPSDADEAVSSRGEVGLVDNAVLDGVLCGKAAVALFNGGDGDNDDVTERGPRCPDLGTPWVPGVGLDSSFYISNLLAACDALSGMLGVMESIQYAETASQRAVHRFRHKLRVHVLRRFGFVNASKMWGSSFSGRALPFLNALCTSLHPRENTAVFRFRNDGKMPHPFDAIAEPSPLLQSLAPKHLAFPGAAPCFCVECGTVQELRVFAAETEKQKSLRCFFAPDASKRSLSLDFIVRGSLFQDLAALGTSQIEKAPESPFVDVAAQLEEGRIVARLLKVPHCL</sequence>
<evidence type="ECO:0000313" key="2">
    <source>
        <dbReference type="Proteomes" id="UP000031737"/>
    </source>
</evidence>
<organism evidence="1 2">
    <name type="scientific">Trypanosoma rangeli SC58</name>
    <dbReference type="NCBI Taxonomy" id="429131"/>
    <lineage>
        <taxon>Eukaryota</taxon>
        <taxon>Discoba</taxon>
        <taxon>Euglenozoa</taxon>
        <taxon>Kinetoplastea</taxon>
        <taxon>Metakinetoplastina</taxon>
        <taxon>Trypanosomatida</taxon>
        <taxon>Trypanosomatidae</taxon>
        <taxon>Trypanosoma</taxon>
        <taxon>Herpetosoma</taxon>
    </lineage>
</organism>
<dbReference type="EMBL" id="AUPL01002722">
    <property type="protein sequence ID" value="ESL09555.1"/>
    <property type="molecule type" value="Genomic_DNA"/>
</dbReference>
<dbReference type="VEuPathDB" id="TriTrypDB:TRSC58_02722"/>
<accession>A0A061J5G6</accession>
<dbReference type="OrthoDB" id="243509at2759"/>
<proteinExistence type="predicted"/>
<keyword evidence="2" id="KW-1185">Reference proteome</keyword>
<comment type="caution">
    <text evidence="1">The sequence shown here is derived from an EMBL/GenBank/DDBJ whole genome shotgun (WGS) entry which is preliminary data.</text>
</comment>